<evidence type="ECO:0000313" key="2">
    <source>
        <dbReference type="Proteomes" id="UP000008553"/>
    </source>
</evidence>
<comment type="caution">
    <text evidence="1">The sequence shown here is derived from an EMBL/GenBank/DDBJ whole genome shotgun (WGS) entry which is preliminary data.</text>
</comment>
<dbReference type="PaxDb" id="73239-Q7RE40"/>
<organism evidence="1 2">
    <name type="scientific">Plasmodium yoelii yoelii</name>
    <dbReference type="NCBI Taxonomy" id="73239"/>
    <lineage>
        <taxon>Eukaryota</taxon>
        <taxon>Sar</taxon>
        <taxon>Alveolata</taxon>
        <taxon>Apicomplexa</taxon>
        <taxon>Aconoidasida</taxon>
        <taxon>Haemosporida</taxon>
        <taxon>Plasmodiidae</taxon>
        <taxon>Plasmodium</taxon>
        <taxon>Plasmodium (Vinckeia)</taxon>
    </lineage>
</organism>
<gene>
    <name evidence="1" type="ORF">PY05228</name>
</gene>
<feature type="non-terminal residue" evidence="1">
    <location>
        <position position="55"/>
    </location>
</feature>
<dbReference type="AlphaFoldDB" id="Q7RE40"/>
<dbReference type="EMBL" id="AABL01001646">
    <property type="protein sequence ID" value="EAA17227.1"/>
    <property type="molecule type" value="Genomic_DNA"/>
</dbReference>
<accession>Q7RE40</accession>
<dbReference type="Proteomes" id="UP000008553">
    <property type="component" value="Unassembled WGS sequence"/>
</dbReference>
<protein>
    <submittedName>
        <fullName evidence="1">Uncharacterized protein</fullName>
    </submittedName>
</protein>
<dbReference type="InParanoid" id="Q7RE40"/>
<reference evidence="1 2" key="1">
    <citation type="journal article" date="2002" name="Nature">
        <title>Genome sequence and comparative analysis of the model rodent malaria parasite Plasmodium yoelii yoelii.</title>
        <authorList>
            <person name="Carlton J.M."/>
            <person name="Angiuoli S.V."/>
            <person name="Suh B.B."/>
            <person name="Kooij T.W."/>
            <person name="Pertea M."/>
            <person name="Silva J.C."/>
            <person name="Ermolaeva M.D."/>
            <person name="Allen J.E."/>
            <person name="Selengut J.D."/>
            <person name="Koo H.L."/>
            <person name="Peterson J.D."/>
            <person name="Pop M."/>
            <person name="Kosack D.S."/>
            <person name="Shumway M.F."/>
            <person name="Bidwell S.L."/>
            <person name="Shallom S.J."/>
            <person name="van Aken S.E."/>
            <person name="Riedmuller S.B."/>
            <person name="Feldblyum T.V."/>
            <person name="Cho J.K."/>
            <person name="Quackenbush J."/>
            <person name="Sedegah M."/>
            <person name="Shoaibi A."/>
            <person name="Cummings L.M."/>
            <person name="Florens L."/>
            <person name="Yates J.R."/>
            <person name="Raine J.D."/>
            <person name="Sinden R.E."/>
            <person name="Harris M.A."/>
            <person name="Cunningham D.A."/>
            <person name="Preiser P.R."/>
            <person name="Bergman L.W."/>
            <person name="Vaidya A.B."/>
            <person name="van Lin L.H."/>
            <person name="Janse C.J."/>
            <person name="Waters A.P."/>
            <person name="Smith H.O."/>
            <person name="White O.R."/>
            <person name="Salzberg S.L."/>
            <person name="Venter J.C."/>
            <person name="Fraser C.M."/>
            <person name="Hoffman S.L."/>
            <person name="Gardner M.J."/>
            <person name="Carucci D.J."/>
        </authorList>
    </citation>
    <scope>NUCLEOTIDE SEQUENCE [LARGE SCALE GENOMIC DNA]</scope>
    <source>
        <strain evidence="1 2">17XNL</strain>
    </source>
</reference>
<evidence type="ECO:0000313" key="1">
    <source>
        <dbReference type="EMBL" id="EAA17227.1"/>
    </source>
</evidence>
<proteinExistence type="predicted"/>
<name>Q7RE40_PLAYO</name>
<sequence length="55" mass="6741">MINYKKYIYGYIFTFLQEIDENKPSDVIHFIVDFLCKHYPEHLRGFEAVWNGAYY</sequence>
<keyword evidence="2" id="KW-1185">Reference proteome</keyword>